<dbReference type="RefSeq" id="XP_068364645.1">
    <property type="nucleotide sequence ID" value="XM_068500548.1"/>
</dbReference>
<dbReference type="SUPFAM" id="SSF74788">
    <property type="entry name" value="Cullin repeat-like"/>
    <property type="match status" value="1"/>
</dbReference>
<evidence type="ECO:0000256" key="2">
    <source>
        <dbReference type="ARBA" id="ARBA00022448"/>
    </source>
</evidence>
<evidence type="ECO:0000259" key="6">
    <source>
        <dbReference type="Pfam" id="PF16528"/>
    </source>
</evidence>
<evidence type="ECO:0000256" key="1">
    <source>
        <dbReference type="ARBA" id="ARBA00007210"/>
    </source>
</evidence>
<dbReference type="GO" id="GO:0006887">
    <property type="term" value="P:exocytosis"/>
    <property type="evidence" value="ECO:0007669"/>
    <property type="project" value="UniProtKB-KW"/>
</dbReference>
<keyword evidence="8" id="KW-1185">Reference proteome</keyword>
<organism evidence="7 8">
    <name type="scientific">Tritrichomonas foetus</name>
    <dbReference type="NCBI Taxonomy" id="1144522"/>
    <lineage>
        <taxon>Eukaryota</taxon>
        <taxon>Metamonada</taxon>
        <taxon>Parabasalia</taxon>
        <taxon>Tritrichomonadida</taxon>
        <taxon>Tritrichomonadidae</taxon>
        <taxon>Tritrichomonas</taxon>
    </lineage>
</organism>
<dbReference type="OrthoDB" id="10553220at2759"/>
<evidence type="ECO:0000313" key="8">
    <source>
        <dbReference type="Proteomes" id="UP000179807"/>
    </source>
</evidence>
<comment type="caution">
    <text evidence="7">The sequence shown here is derived from an EMBL/GenBank/DDBJ whole genome shotgun (WGS) entry which is preliminary data.</text>
</comment>
<gene>
    <name evidence="7" type="ORF">TRFO_19054</name>
</gene>
<dbReference type="InterPro" id="IPR016159">
    <property type="entry name" value="Cullin_repeat-like_dom_sf"/>
</dbReference>
<evidence type="ECO:0000256" key="4">
    <source>
        <dbReference type="ARBA" id="ARBA00022927"/>
    </source>
</evidence>
<keyword evidence="3" id="KW-0268">Exocytosis</keyword>
<dbReference type="InterPro" id="IPR033961">
    <property type="entry name" value="Exo84"/>
</dbReference>
<dbReference type="AlphaFoldDB" id="A0A1J4KQ03"/>
<keyword evidence="4" id="KW-0653">Protein transport</keyword>
<sequence length="659" mass="75456">MKKGEKEKEKDKEKEKEKKHSKKDEKHQTPPSPSPAGGAGRINFASEDFNAEVVAKQICEMSNAEVIKKQIEGFDNIRAQVNSNIVGILEKDSSLFVSLSQCISLFEREFLEFPQRIAEIQKLVDEARAFPIPKFAEVPKLPRVKNSEILDQPATLVDAHLIYDSLVKQHRISESVDLVVNVIKSTCLSSYKPIKQLDEWIQRTRKSLLKDITGRLKTMSISSEEGQHEFMQLVQLGYETESVQLYIQLATQTIEEKLNSIQNTGQLLQFVRESTEILCNELVEKASIFLKLFHNSHFLPTLLVWMNQIIDTKLPIAHPQNFSGNYNLVKDSVVIMRKELKPLEYLGISTLNIFDTLPKRFIVLLSTSAHQHMKDISEAIKADDMDINMDGIKKLQLQNFPLSSSFEHFRSHVIQFLQEMRSLYVPEMFYDCSKLLKDLVLAYSIGCKELLIESTPSIFKFCAILVQLVCVEYLLLPETLKEFTDITKYDFPDEQLATNECRKIMNSINQMLVQTFASLWSEQCLPLHQLQFEGIDDLDPTFAGGIEAMTQFLDMLNLPQNLFNETADLLVDAILDVVEKTGSLIKDVKQLNSFDFHWEYFSKLLLQQLPRSANEKLKAGIQSISNQIGADQGIDDKERETFRNITLAVKKCMKMHSEQ</sequence>
<evidence type="ECO:0000256" key="3">
    <source>
        <dbReference type="ARBA" id="ARBA00022483"/>
    </source>
</evidence>
<reference evidence="7" key="1">
    <citation type="submission" date="2016-10" db="EMBL/GenBank/DDBJ databases">
        <authorList>
            <person name="Benchimol M."/>
            <person name="Almeida L.G."/>
            <person name="Vasconcelos A.T."/>
            <person name="Perreira-Neves A."/>
            <person name="Rosa I.A."/>
            <person name="Tasca T."/>
            <person name="Bogo M.R."/>
            <person name="de Souza W."/>
        </authorList>
    </citation>
    <scope>NUCLEOTIDE SEQUENCE [LARGE SCALE GENOMIC DNA]</scope>
    <source>
        <strain evidence="7">K</strain>
    </source>
</reference>
<dbReference type="InterPro" id="IPR032403">
    <property type="entry name" value="Exo84_C"/>
</dbReference>
<keyword evidence="2" id="KW-0813">Transport</keyword>
<protein>
    <recommendedName>
        <fullName evidence="6">Exocyst component Exo84 C-terminal domain-containing protein</fullName>
    </recommendedName>
</protein>
<dbReference type="PANTHER" id="PTHR21426">
    <property type="entry name" value="EXOCYST COMPLEX COMPONENT 8"/>
    <property type="match status" value="1"/>
</dbReference>
<dbReference type="EMBL" id="MLAK01000586">
    <property type="protein sequence ID" value="OHT11509.1"/>
    <property type="molecule type" value="Genomic_DNA"/>
</dbReference>
<accession>A0A1J4KQ03</accession>
<dbReference type="PANTHER" id="PTHR21426:SF12">
    <property type="entry name" value="EXOCYST COMPLEX COMPONENT 8"/>
    <property type="match status" value="1"/>
</dbReference>
<proteinExistence type="inferred from homology"/>
<dbReference type="GO" id="GO:0000145">
    <property type="term" value="C:exocyst"/>
    <property type="evidence" value="ECO:0007669"/>
    <property type="project" value="InterPro"/>
</dbReference>
<name>A0A1J4KQ03_9EUKA</name>
<feature type="domain" description="Exocyst component Exo84 C-terminal" evidence="6">
    <location>
        <begin position="198"/>
        <end position="348"/>
    </location>
</feature>
<dbReference type="VEuPathDB" id="TrichDB:TRFO_19054"/>
<dbReference type="GO" id="GO:0015031">
    <property type="term" value="P:protein transport"/>
    <property type="evidence" value="ECO:0007669"/>
    <property type="project" value="UniProtKB-KW"/>
</dbReference>
<dbReference type="Proteomes" id="UP000179807">
    <property type="component" value="Unassembled WGS sequence"/>
</dbReference>
<comment type="similarity">
    <text evidence="1">Belongs to the EXO84 family.</text>
</comment>
<evidence type="ECO:0000256" key="5">
    <source>
        <dbReference type="SAM" id="MobiDB-lite"/>
    </source>
</evidence>
<feature type="region of interest" description="Disordered" evidence="5">
    <location>
        <begin position="1"/>
        <end position="42"/>
    </location>
</feature>
<feature type="compositionally biased region" description="Basic and acidic residues" evidence="5">
    <location>
        <begin position="1"/>
        <end position="28"/>
    </location>
</feature>
<evidence type="ECO:0000313" key="7">
    <source>
        <dbReference type="EMBL" id="OHT11509.1"/>
    </source>
</evidence>
<dbReference type="GO" id="GO:0006893">
    <property type="term" value="P:Golgi to plasma membrane transport"/>
    <property type="evidence" value="ECO:0007669"/>
    <property type="project" value="TreeGrafter"/>
</dbReference>
<dbReference type="Pfam" id="PF16528">
    <property type="entry name" value="Exo84_C"/>
    <property type="match status" value="1"/>
</dbReference>
<dbReference type="GeneID" id="94835252"/>